<dbReference type="RefSeq" id="WP_054796987.1">
    <property type="nucleotide sequence ID" value="NZ_WNZX01000004.1"/>
</dbReference>
<evidence type="ECO:0000259" key="2">
    <source>
        <dbReference type="Pfam" id="PF02481"/>
    </source>
</evidence>
<dbReference type="EMBL" id="WNZX01000004">
    <property type="protein sequence ID" value="MUG70541.1"/>
    <property type="molecule type" value="Genomic_DNA"/>
</dbReference>
<feature type="domain" description="Smf/DprA SLOG" evidence="2">
    <location>
        <begin position="82"/>
        <end position="289"/>
    </location>
</feature>
<protein>
    <submittedName>
        <fullName evidence="4">DNA-protecting protein DprA</fullName>
    </submittedName>
</protein>
<dbReference type="Proteomes" id="UP000450917">
    <property type="component" value="Unassembled WGS sequence"/>
</dbReference>
<dbReference type="AlphaFoldDB" id="A0A7X3CS91"/>
<evidence type="ECO:0000313" key="5">
    <source>
        <dbReference type="Proteomes" id="UP000450917"/>
    </source>
</evidence>
<dbReference type="InterPro" id="IPR057666">
    <property type="entry name" value="DrpA_SLOG"/>
</dbReference>
<feature type="domain" description="DprA winged helix" evidence="3">
    <location>
        <begin position="312"/>
        <end position="361"/>
    </location>
</feature>
<evidence type="ECO:0000259" key="3">
    <source>
        <dbReference type="Pfam" id="PF17782"/>
    </source>
</evidence>
<evidence type="ECO:0000256" key="1">
    <source>
        <dbReference type="ARBA" id="ARBA00006525"/>
    </source>
</evidence>
<proteinExistence type="inferred from homology"/>
<dbReference type="Gene3D" id="3.40.50.450">
    <property type="match status" value="1"/>
</dbReference>
<accession>A0A7X3CS91</accession>
<dbReference type="Gene3D" id="1.10.10.10">
    <property type="entry name" value="Winged helix-like DNA-binding domain superfamily/Winged helix DNA-binding domain"/>
    <property type="match status" value="1"/>
</dbReference>
<name>A0A7X3CS91_9BACL</name>
<keyword evidence="5" id="KW-1185">Reference proteome</keyword>
<dbReference type="Pfam" id="PF02481">
    <property type="entry name" value="DNA_processg_A"/>
    <property type="match status" value="1"/>
</dbReference>
<dbReference type="GO" id="GO:0009294">
    <property type="term" value="P:DNA-mediated transformation"/>
    <property type="evidence" value="ECO:0007669"/>
    <property type="project" value="InterPro"/>
</dbReference>
<reference evidence="4 5" key="1">
    <citation type="submission" date="2019-11" db="EMBL/GenBank/DDBJ databases">
        <title>Draft genome sequences of five Paenibacillus species of dairy origin.</title>
        <authorList>
            <person name="Olajide A.M."/>
            <person name="Chen S."/>
            <person name="Lapointe G."/>
        </authorList>
    </citation>
    <scope>NUCLEOTIDE SEQUENCE [LARGE SCALE GENOMIC DNA]</scope>
    <source>
        <strain evidence="4 5">2CS3</strain>
    </source>
</reference>
<comment type="caution">
    <text evidence="4">The sequence shown here is derived from an EMBL/GenBank/DDBJ whole genome shotgun (WGS) entry which is preliminary data.</text>
</comment>
<dbReference type="InterPro" id="IPR003488">
    <property type="entry name" value="DprA"/>
</dbReference>
<dbReference type="NCBIfam" id="TIGR00732">
    <property type="entry name" value="dprA"/>
    <property type="match status" value="1"/>
</dbReference>
<dbReference type="PANTHER" id="PTHR43022">
    <property type="entry name" value="PROTEIN SMF"/>
    <property type="match status" value="1"/>
</dbReference>
<comment type="similarity">
    <text evidence="1">Belongs to the DprA/Smf family.</text>
</comment>
<dbReference type="PANTHER" id="PTHR43022:SF1">
    <property type="entry name" value="PROTEIN SMF"/>
    <property type="match status" value="1"/>
</dbReference>
<dbReference type="InterPro" id="IPR041614">
    <property type="entry name" value="DprA_WH"/>
</dbReference>
<dbReference type="InterPro" id="IPR010994">
    <property type="entry name" value="RuvA_2-like"/>
</dbReference>
<dbReference type="SUPFAM" id="SSF47781">
    <property type="entry name" value="RuvA domain 2-like"/>
    <property type="match status" value="1"/>
</dbReference>
<sequence>MNNRHLLFALHQLPGIGWKTIQRLVSRFETLDDMRTLEPREWTQFGFTPGRAGQMSSALRELSERTLEDWLARYEREGIRWLTVWDADYPALLKETADPPWIIYGKGDFSLSGRLCIALVGTRTPTVYGKLTAERLGESLANAGVCVVSGMARGIDSLSHEGALRGKGGTIAVLGCGLDTVYPPENKALFHRVAEQGLLLSEYPLGTLPRAGLFPQRNRIIAGLSVGVVVVEAALQSGSLITANLALDYSRDVFAIPGPIHSAKSQGTLKLIKDGAKMVTSPDDIMEEYASRIASEHSAYIKDTKETLGIMAEDERKIYELLESGPKTIDQLLGQSQFNFGHLHAVLINLLMMRRIVELPGSAYTIP</sequence>
<evidence type="ECO:0000313" key="4">
    <source>
        <dbReference type="EMBL" id="MUG70541.1"/>
    </source>
</evidence>
<dbReference type="Pfam" id="PF17782">
    <property type="entry name" value="WHD_DprA"/>
    <property type="match status" value="1"/>
</dbReference>
<organism evidence="4 5">
    <name type="scientific">Paenibacillus validus</name>
    <dbReference type="NCBI Taxonomy" id="44253"/>
    <lineage>
        <taxon>Bacteria</taxon>
        <taxon>Bacillati</taxon>
        <taxon>Bacillota</taxon>
        <taxon>Bacilli</taxon>
        <taxon>Bacillales</taxon>
        <taxon>Paenibacillaceae</taxon>
        <taxon>Paenibacillus</taxon>
    </lineage>
</organism>
<dbReference type="InterPro" id="IPR036388">
    <property type="entry name" value="WH-like_DNA-bd_sf"/>
</dbReference>
<gene>
    <name evidence="4" type="primary">dprA</name>
    <name evidence="4" type="ORF">GNP93_07580</name>
</gene>
<dbReference type="SUPFAM" id="SSF102405">
    <property type="entry name" value="MCP/YpsA-like"/>
    <property type="match status" value="1"/>
</dbReference>